<dbReference type="Proteomes" id="UP000828048">
    <property type="component" value="Chromosome 1"/>
</dbReference>
<name>A0ACB7XQ88_9ERIC</name>
<organism evidence="1 2">
    <name type="scientific">Vaccinium darrowii</name>
    <dbReference type="NCBI Taxonomy" id="229202"/>
    <lineage>
        <taxon>Eukaryota</taxon>
        <taxon>Viridiplantae</taxon>
        <taxon>Streptophyta</taxon>
        <taxon>Embryophyta</taxon>
        <taxon>Tracheophyta</taxon>
        <taxon>Spermatophyta</taxon>
        <taxon>Magnoliopsida</taxon>
        <taxon>eudicotyledons</taxon>
        <taxon>Gunneridae</taxon>
        <taxon>Pentapetalae</taxon>
        <taxon>asterids</taxon>
        <taxon>Ericales</taxon>
        <taxon>Ericaceae</taxon>
        <taxon>Vaccinioideae</taxon>
        <taxon>Vaccinieae</taxon>
        <taxon>Vaccinium</taxon>
    </lineage>
</organism>
<keyword evidence="2" id="KW-1185">Reference proteome</keyword>
<reference evidence="1 2" key="1">
    <citation type="journal article" date="2021" name="Hortic Res">
        <title>High-quality reference genome and annotation aids understanding of berry development for evergreen blueberry (Vaccinium darrowii).</title>
        <authorList>
            <person name="Yu J."/>
            <person name="Hulse-Kemp A.M."/>
            <person name="Babiker E."/>
            <person name="Staton M."/>
        </authorList>
    </citation>
    <scope>NUCLEOTIDE SEQUENCE [LARGE SCALE GENOMIC DNA]</scope>
    <source>
        <strain evidence="2">cv. NJ 8807/NJ 8810</strain>
        <tissue evidence="1">Young leaf</tissue>
    </source>
</reference>
<comment type="caution">
    <text evidence="1">The sequence shown here is derived from an EMBL/GenBank/DDBJ whole genome shotgun (WGS) entry which is preliminary data.</text>
</comment>
<evidence type="ECO:0000313" key="2">
    <source>
        <dbReference type="Proteomes" id="UP000828048"/>
    </source>
</evidence>
<gene>
    <name evidence="1" type="ORF">Vadar_012901</name>
</gene>
<proteinExistence type="predicted"/>
<sequence length="133" mass="14884">MGFASSLKVELWALRDGLVIATHVAFLENKFEVEVDATAVLKLIDDRDHDNIHGDLKKVVFDCRLLLEKLGLTMPKHVFREANQCADTLANIHDVDEGISLDGLTVFENAPSCVEDRRLADASGVVYRRILHE</sequence>
<protein>
    <submittedName>
        <fullName evidence="1">Uncharacterized protein</fullName>
    </submittedName>
</protein>
<evidence type="ECO:0000313" key="1">
    <source>
        <dbReference type="EMBL" id="KAH7843122.1"/>
    </source>
</evidence>
<accession>A0ACB7XQ88</accession>
<dbReference type="EMBL" id="CM037151">
    <property type="protein sequence ID" value="KAH7843122.1"/>
    <property type="molecule type" value="Genomic_DNA"/>
</dbReference>